<proteinExistence type="inferred from homology"/>
<evidence type="ECO:0000259" key="6">
    <source>
        <dbReference type="Pfam" id="PF00294"/>
    </source>
</evidence>
<evidence type="ECO:0000256" key="3">
    <source>
        <dbReference type="ARBA" id="ARBA00022741"/>
    </source>
</evidence>
<dbReference type="GO" id="GO:0016301">
    <property type="term" value="F:kinase activity"/>
    <property type="evidence" value="ECO:0007669"/>
    <property type="project" value="UniProtKB-KW"/>
</dbReference>
<gene>
    <name evidence="7" type="ORF">GCM10025791_43410</name>
</gene>
<evidence type="ECO:0000256" key="1">
    <source>
        <dbReference type="ARBA" id="ARBA00010688"/>
    </source>
</evidence>
<keyword evidence="2" id="KW-0808">Transferase</keyword>
<accession>A0AAV3U8N4</accession>
<dbReference type="GO" id="GO:0005524">
    <property type="term" value="F:ATP binding"/>
    <property type="evidence" value="ECO:0007669"/>
    <property type="project" value="UniProtKB-KW"/>
</dbReference>
<evidence type="ECO:0000313" key="8">
    <source>
        <dbReference type="Proteomes" id="UP001409585"/>
    </source>
</evidence>
<keyword evidence="3" id="KW-0547">Nucleotide-binding</keyword>
<dbReference type="InterPro" id="IPR011611">
    <property type="entry name" value="PfkB_dom"/>
</dbReference>
<reference evidence="8" key="1">
    <citation type="journal article" date="2019" name="Int. J. Syst. Evol. Microbiol.">
        <title>The Global Catalogue of Microorganisms (GCM) 10K type strain sequencing project: providing services to taxonomists for standard genome sequencing and annotation.</title>
        <authorList>
            <consortium name="The Broad Institute Genomics Platform"/>
            <consortium name="The Broad Institute Genome Sequencing Center for Infectious Disease"/>
            <person name="Wu L."/>
            <person name="Ma J."/>
        </authorList>
    </citation>
    <scope>NUCLEOTIDE SEQUENCE [LARGE SCALE GENOMIC DNA]</scope>
    <source>
        <strain evidence="8">JCM 19134</strain>
    </source>
</reference>
<dbReference type="EMBL" id="BAABLX010000076">
    <property type="protein sequence ID" value="GAA4958141.1"/>
    <property type="molecule type" value="Genomic_DNA"/>
</dbReference>
<organism evidence="7 8">
    <name type="scientific">Halioxenophilus aromaticivorans</name>
    <dbReference type="NCBI Taxonomy" id="1306992"/>
    <lineage>
        <taxon>Bacteria</taxon>
        <taxon>Pseudomonadati</taxon>
        <taxon>Pseudomonadota</taxon>
        <taxon>Gammaproteobacteria</taxon>
        <taxon>Alteromonadales</taxon>
        <taxon>Alteromonadaceae</taxon>
        <taxon>Halioxenophilus</taxon>
    </lineage>
</organism>
<feature type="domain" description="Carbohydrate kinase PfkB" evidence="6">
    <location>
        <begin position="23"/>
        <end position="290"/>
    </location>
</feature>
<dbReference type="PANTHER" id="PTHR43085:SF1">
    <property type="entry name" value="PSEUDOURIDINE KINASE-RELATED"/>
    <property type="match status" value="1"/>
</dbReference>
<name>A0AAV3U8N4_9ALTE</name>
<dbReference type="InterPro" id="IPR050306">
    <property type="entry name" value="PfkB_Carbo_kinase"/>
</dbReference>
<dbReference type="InterPro" id="IPR002173">
    <property type="entry name" value="Carboh/pur_kinase_PfkB_CS"/>
</dbReference>
<dbReference type="Pfam" id="PF00294">
    <property type="entry name" value="PfkB"/>
    <property type="match status" value="1"/>
</dbReference>
<keyword evidence="5" id="KW-0067">ATP-binding</keyword>
<dbReference type="RefSeq" id="WP_345427268.1">
    <property type="nucleotide sequence ID" value="NZ_AP031496.1"/>
</dbReference>
<dbReference type="AlphaFoldDB" id="A0AAV3U8N4"/>
<dbReference type="Proteomes" id="UP001409585">
    <property type="component" value="Unassembled WGS sequence"/>
</dbReference>
<evidence type="ECO:0000256" key="5">
    <source>
        <dbReference type="ARBA" id="ARBA00022840"/>
    </source>
</evidence>
<dbReference type="PANTHER" id="PTHR43085">
    <property type="entry name" value="HEXOKINASE FAMILY MEMBER"/>
    <property type="match status" value="1"/>
</dbReference>
<comment type="caution">
    <text evidence="7">The sequence shown here is derived from an EMBL/GenBank/DDBJ whole genome shotgun (WGS) entry which is preliminary data.</text>
</comment>
<dbReference type="Gene3D" id="3.40.1190.20">
    <property type="match status" value="1"/>
</dbReference>
<sequence length="307" mass="33342">MRSETPRPIIFGEVLFDCFEDGSRVLGGAPFNVAWNLFQLGENPLFISRIGDDDLGHEIITVLQRSGFDTTGIQVDNQRPTGRVEVSVVNGEASYTIVPEQAYDFIEEQSLPALANGGILYHGTLGIRHPAALAALTALKANADVPVLLDVNLRKPWDAHIDLNSLLQSAHWCKLNGDEFTQLLNNTFSVEPSSLDAQEKQLAEMVLDSAHLAGLLITQGEKGASAYQRGQCPTHISPQSDTAVVDTVGAGDAFCSVFLLGLLRGWAMPEILQRAQAFASCVVGLKGATSMDAGFYNRFKQQWLNNN</sequence>
<keyword evidence="8" id="KW-1185">Reference proteome</keyword>
<comment type="similarity">
    <text evidence="1">Belongs to the carbohydrate kinase PfkB family.</text>
</comment>
<dbReference type="InterPro" id="IPR029056">
    <property type="entry name" value="Ribokinase-like"/>
</dbReference>
<dbReference type="PROSITE" id="PS00583">
    <property type="entry name" value="PFKB_KINASES_1"/>
    <property type="match status" value="1"/>
</dbReference>
<evidence type="ECO:0000256" key="4">
    <source>
        <dbReference type="ARBA" id="ARBA00022777"/>
    </source>
</evidence>
<keyword evidence="4 7" id="KW-0418">Kinase</keyword>
<evidence type="ECO:0000256" key="2">
    <source>
        <dbReference type="ARBA" id="ARBA00022679"/>
    </source>
</evidence>
<evidence type="ECO:0000313" key="7">
    <source>
        <dbReference type="EMBL" id="GAA4958141.1"/>
    </source>
</evidence>
<dbReference type="SUPFAM" id="SSF53613">
    <property type="entry name" value="Ribokinase-like"/>
    <property type="match status" value="1"/>
</dbReference>
<protein>
    <submittedName>
        <fullName evidence="7">Carbohydrate kinase</fullName>
    </submittedName>
</protein>